<dbReference type="AlphaFoldDB" id="A0A5C5V3H1"/>
<sequence length="198" mass="20612">MLAPVTLLLCCPAEAGMVYRLNESPYFEGSSFGFSGTVTTDGSLGLQTSVSFIESWSITVRTPSAVDGVGEETLTPANSTVSLALNGDPGLTLSAQSISMPVKSFGLPATLTWSTANDETTLSFSNRFTDAQGIGAGESIYDSSESAGIGVVLRDAPLASAVPEPAAAWLIASVAFCGRVQRRGRQMSRMSMFPPSTP</sequence>
<reference evidence="1 2" key="1">
    <citation type="submission" date="2019-02" db="EMBL/GenBank/DDBJ databases">
        <title>Deep-cultivation of Planctomycetes and their phenomic and genomic characterization uncovers novel biology.</title>
        <authorList>
            <person name="Wiegand S."/>
            <person name="Jogler M."/>
            <person name="Boedeker C."/>
            <person name="Pinto D."/>
            <person name="Vollmers J."/>
            <person name="Rivas-Marin E."/>
            <person name="Kohn T."/>
            <person name="Peeters S.H."/>
            <person name="Heuer A."/>
            <person name="Rast P."/>
            <person name="Oberbeckmann S."/>
            <person name="Bunk B."/>
            <person name="Jeske O."/>
            <person name="Meyerdierks A."/>
            <person name="Storesund J.E."/>
            <person name="Kallscheuer N."/>
            <person name="Luecker S."/>
            <person name="Lage O.M."/>
            <person name="Pohl T."/>
            <person name="Merkel B.J."/>
            <person name="Hornburger P."/>
            <person name="Mueller R.-W."/>
            <person name="Bruemmer F."/>
            <person name="Labrenz M."/>
            <person name="Spormann A.M."/>
            <person name="Op Den Camp H."/>
            <person name="Overmann J."/>
            <person name="Amann R."/>
            <person name="Jetten M.S.M."/>
            <person name="Mascher T."/>
            <person name="Medema M.H."/>
            <person name="Devos D.P."/>
            <person name="Kaster A.-K."/>
            <person name="Ovreas L."/>
            <person name="Rohde M."/>
            <person name="Galperin M.Y."/>
            <person name="Jogler C."/>
        </authorList>
    </citation>
    <scope>NUCLEOTIDE SEQUENCE [LARGE SCALE GENOMIC DNA]</scope>
    <source>
        <strain evidence="1 2">KOR34</strain>
    </source>
</reference>
<name>A0A5C5V3H1_9BACT</name>
<keyword evidence="2" id="KW-1185">Reference proteome</keyword>
<accession>A0A5C5V3H1</accession>
<evidence type="ECO:0000313" key="2">
    <source>
        <dbReference type="Proteomes" id="UP000316714"/>
    </source>
</evidence>
<comment type="caution">
    <text evidence="1">The sequence shown here is derived from an EMBL/GenBank/DDBJ whole genome shotgun (WGS) entry which is preliminary data.</text>
</comment>
<gene>
    <name evidence="1" type="ORF">KOR34_40590</name>
</gene>
<dbReference type="EMBL" id="SIHJ01000003">
    <property type="protein sequence ID" value="TWT32297.1"/>
    <property type="molecule type" value="Genomic_DNA"/>
</dbReference>
<dbReference type="Proteomes" id="UP000316714">
    <property type="component" value="Unassembled WGS sequence"/>
</dbReference>
<evidence type="ECO:0000313" key="1">
    <source>
        <dbReference type="EMBL" id="TWT32297.1"/>
    </source>
</evidence>
<protein>
    <submittedName>
        <fullName evidence="1">Uncharacterized protein</fullName>
    </submittedName>
</protein>
<proteinExistence type="predicted"/>
<organism evidence="1 2">
    <name type="scientific">Posidoniimonas corsicana</name>
    <dbReference type="NCBI Taxonomy" id="1938618"/>
    <lineage>
        <taxon>Bacteria</taxon>
        <taxon>Pseudomonadati</taxon>
        <taxon>Planctomycetota</taxon>
        <taxon>Planctomycetia</taxon>
        <taxon>Pirellulales</taxon>
        <taxon>Lacipirellulaceae</taxon>
        <taxon>Posidoniimonas</taxon>
    </lineage>
</organism>